<feature type="binding site" evidence="4">
    <location>
        <position position="54"/>
    </location>
    <ligand>
        <name>a divalent metal cation</name>
        <dbReference type="ChEBI" id="CHEBI:60240"/>
        <label>1</label>
    </ligand>
</feature>
<name>A0A8J3BJ33_9BACI</name>
<dbReference type="InterPro" id="IPR032466">
    <property type="entry name" value="Metal_Hydrolase"/>
</dbReference>
<dbReference type="SUPFAM" id="SSF51556">
    <property type="entry name" value="Metallo-dependent hydrolases"/>
    <property type="match status" value="1"/>
</dbReference>
<dbReference type="Proteomes" id="UP000637720">
    <property type="component" value="Unassembled WGS sequence"/>
</dbReference>
<dbReference type="AlphaFoldDB" id="A0A8J3BJ33"/>
<dbReference type="GO" id="GO:0016788">
    <property type="term" value="F:hydrolase activity, acting on ester bonds"/>
    <property type="evidence" value="ECO:0007669"/>
    <property type="project" value="InterPro"/>
</dbReference>
<dbReference type="PANTHER" id="PTHR46317:SF1">
    <property type="entry name" value="HYDROLASE, TATD FAMILY"/>
    <property type="match status" value="1"/>
</dbReference>
<protein>
    <submittedName>
        <fullName evidence="5">Uncharacterized protein</fullName>
    </submittedName>
</protein>
<comment type="caution">
    <text evidence="5">The sequence shown here is derived from an EMBL/GenBank/DDBJ whole genome shotgun (WGS) entry which is preliminary data.</text>
</comment>
<feature type="binding site" evidence="4">
    <location>
        <position position="202"/>
    </location>
    <ligand>
        <name>a divalent metal cation</name>
        <dbReference type="ChEBI" id="CHEBI:60240"/>
        <label>2</label>
    </ligand>
</feature>
<keyword evidence="3" id="KW-0378">Hydrolase</keyword>
<feature type="binding site" evidence="4">
    <location>
        <position position="137"/>
    </location>
    <ligand>
        <name>a divalent metal cation</name>
        <dbReference type="ChEBI" id="CHEBI:60240"/>
        <label>1</label>
    </ligand>
</feature>
<evidence type="ECO:0000256" key="2">
    <source>
        <dbReference type="ARBA" id="ARBA00022723"/>
    </source>
</evidence>
<dbReference type="InterPro" id="IPR018228">
    <property type="entry name" value="DNase_TatD-rel_CS"/>
</dbReference>
<reference evidence="5" key="1">
    <citation type="journal article" date="2014" name="Int. J. Syst. Evol. Microbiol.">
        <title>Complete genome sequence of Corynebacterium casei LMG S-19264T (=DSM 44701T), isolated from a smear-ripened cheese.</title>
        <authorList>
            <consortium name="US DOE Joint Genome Institute (JGI-PGF)"/>
            <person name="Walter F."/>
            <person name="Albersmeier A."/>
            <person name="Kalinowski J."/>
            <person name="Ruckert C."/>
        </authorList>
    </citation>
    <scope>NUCLEOTIDE SEQUENCE</scope>
    <source>
        <strain evidence="5">JCM 14719</strain>
    </source>
</reference>
<evidence type="ECO:0000313" key="5">
    <source>
        <dbReference type="EMBL" id="GGK07262.1"/>
    </source>
</evidence>
<organism evidence="5 6">
    <name type="scientific">Calditerricola satsumensis</name>
    <dbReference type="NCBI Taxonomy" id="373054"/>
    <lineage>
        <taxon>Bacteria</taxon>
        <taxon>Bacillati</taxon>
        <taxon>Bacillota</taxon>
        <taxon>Bacilli</taxon>
        <taxon>Bacillales</taxon>
        <taxon>Bacillaceae</taxon>
        <taxon>Calditerricola</taxon>
    </lineage>
</organism>
<dbReference type="Gene3D" id="3.20.20.140">
    <property type="entry name" value="Metal-dependent hydrolases"/>
    <property type="match status" value="1"/>
</dbReference>
<reference evidence="5" key="2">
    <citation type="submission" date="2020-09" db="EMBL/GenBank/DDBJ databases">
        <authorList>
            <person name="Sun Q."/>
            <person name="Ohkuma M."/>
        </authorList>
    </citation>
    <scope>NUCLEOTIDE SEQUENCE</scope>
    <source>
        <strain evidence="5">JCM 14719</strain>
    </source>
</reference>
<comment type="similarity">
    <text evidence="1">Belongs to the metallo-dependent hydrolases superfamily. TatD-type hydrolase family.</text>
</comment>
<dbReference type="InterPro" id="IPR001130">
    <property type="entry name" value="TatD-like"/>
</dbReference>
<dbReference type="Pfam" id="PF01026">
    <property type="entry name" value="TatD_DNase"/>
    <property type="match status" value="1"/>
</dbReference>
<dbReference type="PROSITE" id="PS01091">
    <property type="entry name" value="TATD_3"/>
    <property type="match status" value="1"/>
</dbReference>
<keyword evidence="2 4" id="KW-0479">Metal-binding</keyword>
<dbReference type="PANTHER" id="PTHR46317">
    <property type="entry name" value="HYDROLASE OF PHP SUPERFAMILY-RELATED PROTEIN"/>
    <property type="match status" value="1"/>
</dbReference>
<keyword evidence="6" id="KW-1185">Reference proteome</keyword>
<dbReference type="CDD" id="cd01310">
    <property type="entry name" value="TatD_DNAse"/>
    <property type="match status" value="1"/>
</dbReference>
<proteinExistence type="inferred from homology"/>
<feature type="binding site" evidence="4">
    <location>
        <position position="178"/>
    </location>
    <ligand>
        <name>a divalent metal cation</name>
        <dbReference type="ChEBI" id="CHEBI:60240"/>
        <label>2</label>
    </ligand>
</feature>
<evidence type="ECO:0000313" key="6">
    <source>
        <dbReference type="Proteomes" id="UP000637720"/>
    </source>
</evidence>
<dbReference type="GO" id="GO:0046872">
    <property type="term" value="F:metal ion binding"/>
    <property type="evidence" value="ECO:0007669"/>
    <property type="project" value="UniProtKB-KW"/>
</dbReference>
<sequence>MAARERNAAFGLRQVTGAFFAPDAMGARGAGEGLPGDGGRDGSMADMWWDAHVHLDRYADPEAVLARAWAAGVGFVLAVATDAASCRRLLAIKRRFSGRVGIAFGLHPERTSWNRDEVDAVLALLEAHAGEVDAVGEVGFPHYALPEAERDRLPHEAIEVLDAFLDAAARLDKPVLLHAVYHGAPVALERLRRAGVARAHFHWLKAAPDVLKRILAEGHFVSVTPDVLMRSRDQELARRVPLTQLLLETDGPWPFDGPFCGRPAEPAWIPRVGAAVAALKGIDGAVLRRAVWENGRRLLNGSL</sequence>
<evidence type="ECO:0000256" key="3">
    <source>
        <dbReference type="ARBA" id="ARBA00022801"/>
    </source>
</evidence>
<evidence type="ECO:0000256" key="1">
    <source>
        <dbReference type="ARBA" id="ARBA00009275"/>
    </source>
</evidence>
<feature type="binding site" evidence="4">
    <location>
        <position position="250"/>
    </location>
    <ligand>
        <name>a divalent metal cation</name>
        <dbReference type="ChEBI" id="CHEBI:60240"/>
        <label>1</label>
    </ligand>
</feature>
<dbReference type="RefSeq" id="WP_188818082.1">
    <property type="nucleotide sequence ID" value="NZ_BMOF01000062.1"/>
</dbReference>
<dbReference type="EMBL" id="BMOF01000062">
    <property type="protein sequence ID" value="GGK07262.1"/>
    <property type="molecule type" value="Genomic_DNA"/>
</dbReference>
<gene>
    <name evidence="5" type="ORF">GCM10007043_21650</name>
</gene>
<dbReference type="PIRSF" id="PIRSF005902">
    <property type="entry name" value="DNase_TatD"/>
    <property type="match status" value="1"/>
</dbReference>
<evidence type="ECO:0000256" key="4">
    <source>
        <dbReference type="PIRSR" id="PIRSR005902-1"/>
    </source>
</evidence>
<feature type="binding site" evidence="4">
    <location>
        <position position="52"/>
    </location>
    <ligand>
        <name>a divalent metal cation</name>
        <dbReference type="ChEBI" id="CHEBI:60240"/>
        <label>1</label>
    </ligand>
</feature>
<accession>A0A8J3BJ33</accession>